<dbReference type="OrthoDB" id="93800at2157"/>
<evidence type="ECO:0000313" key="1">
    <source>
        <dbReference type="EMBL" id="KCZ73497.1"/>
    </source>
</evidence>
<reference evidence="1 2" key="1">
    <citation type="journal article" date="2013" name="Nature">
        <title>Anaerobic oxidation of methane coupled to nitrate reduction in a novel archaeal lineage.</title>
        <authorList>
            <person name="Haroon M.F."/>
            <person name="Hu S."/>
            <person name="Shi Y."/>
            <person name="Imelfort M."/>
            <person name="Keller J."/>
            <person name="Hugenholtz P."/>
            <person name="Yuan Z."/>
            <person name="Tyson G.W."/>
        </authorList>
    </citation>
    <scope>NUCLEOTIDE SEQUENCE [LARGE SCALE GENOMIC DNA]</scope>
    <source>
        <strain evidence="1 2">ANME-2d</strain>
    </source>
</reference>
<protein>
    <submittedName>
        <fullName evidence="1">Uncharacterized small protein</fullName>
    </submittedName>
</protein>
<evidence type="ECO:0000313" key="2">
    <source>
        <dbReference type="Proteomes" id="UP000027153"/>
    </source>
</evidence>
<dbReference type="InterPro" id="IPR005368">
    <property type="entry name" value="UPF0175"/>
</dbReference>
<comment type="caution">
    <text evidence="1">The sequence shown here is derived from an EMBL/GenBank/DDBJ whole genome shotgun (WGS) entry which is preliminary data.</text>
</comment>
<proteinExistence type="predicted"/>
<dbReference type="RefSeq" id="WP_081810094.1">
    <property type="nucleotide sequence ID" value="NZ_JMIY01000001.1"/>
</dbReference>
<dbReference type="Proteomes" id="UP000027153">
    <property type="component" value="Unassembled WGS sequence"/>
</dbReference>
<accession>A0A062V884</accession>
<gene>
    <name evidence="1" type="ORF">ANME2D_00565</name>
</gene>
<dbReference type="EMBL" id="JMIY01000001">
    <property type="protein sequence ID" value="KCZ73497.1"/>
    <property type="molecule type" value="Genomic_DNA"/>
</dbReference>
<keyword evidence="2" id="KW-1185">Reference proteome</keyword>
<dbReference type="Pfam" id="PF03683">
    <property type="entry name" value="UPF0175"/>
    <property type="match status" value="1"/>
</dbReference>
<organism evidence="1 2">
    <name type="scientific">Candidatus Methanoperedens nitratireducens</name>
    <dbReference type="NCBI Taxonomy" id="1392998"/>
    <lineage>
        <taxon>Archaea</taxon>
        <taxon>Methanobacteriati</taxon>
        <taxon>Methanobacteriota</taxon>
        <taxon>Stenosarchaea group</taxon>
        <taxon>Methanomicrobia</taxon>
        <taxon>Methanosarcinales</taxon>
        <taxon>ANME-2 cluster</taxon>
        <taxon>Candidatus Methanoperedentaceae</taxon>
        <taxon>Candidatus Methanoperedens</taxon>
    </lineage>
</organism>
<name>A0A062V884_9EURY</name>
<dbReference type="AlphaFoldDB" id="A0A062V884"/>
<sequence>MTVAEHTKMIKTEIQLPVDVLYSLGIDKARMEYFVKKNFLLELYREGRISLGRMAALLGMSRTEMLGIMKDSNIPLNYGVSELNEDIETAKRLGILNESSE</sequence>